<feature type="compositionally biased region" description="Low complexity" evidence="1">
    <location>
        <begin position="64"/>
        <end position="82"/>
    </location>
</feature>
<dbReference type="AlphaFoldDB" id="A0A7S0KXN1"/>
<organism evidence="2">
    <name type="scientific">Asterionellopsis glacialis</name>
    <dbReference type="NCBI Taxonomy" id="33640"/>
    <lineage>
        <taxon>Eukaryota</taxon>
        <taxon>Sar</taxon>
        <taxon>Stramenopiles</taxon>
        <taxon>Ochrophyta</taxon>
        <taxon>Bacillariophyta</taxon>
        <taxon>Fragilariophyceae</taxon>
        <taxon>Fragilariophycidae</taxon>
        <taxon>Fragilariales</taxon>
        <taxon>Fragilariaceae</taxon>
        <taxon>Asterionellopsis</taxon>
    </lineage>
</organism>
<evidence type="ECO:0000256" key="1">
    <source>
        <dbReference type="SAM" id="MobiDB-lite"/>
    </source>
</evidence>
<accession>A0A7S0KXN1</accession>
<reference evidence="2" key="1">
    <citation type="submission" date="2021-01" db="EMBL/GenBank/DDBJ databases">
        <authorList>
            <person name="Corre E."/>
            <person name="Pelletier E."/>
            <person name="Niang G."/>
            <person name="Scheremetjew M."/>
            <person name="Finn R."/>
            <person name="Kale V."/>
            <person name="Holt S."/>
            <person name="Cochrane G."/>
            <person name="Meng A."/>
            <person name="Brown T."/>
            <person name="Cohen L."/>
        </authorList>
    </citation>
    <scope>NUCLEOTIDE SEQUENCE</scope>
</reference>
<feature type="region of interest" description="Disordered" evidence="1">
    <location>
        <begin position="1"/>
        <end position="82"/>
    </location>
</feature>
<evidence type="ECO:0008006" key="3">
    <source>
        <dbReference type="Google" id="ProtNLM"/>
    </source>
</evidence>
<feature type="compositionally biased region" description="Polar residues" evidence="1">
    <location>
        <begin position="1"/>
        <end position="11"/>
    </location>
</feature>
<sequence>MTLEQQDQKSSLMKEESAGVLNENVISQQEKDTPKTQSCDEDEFGLEEIIPGSRGDDESESESETATSAVTMPTSPPLSASPSSTITDLLYDAKVPITHFGLLIMLKPLNKDNLLVFNGYAKLPNGQPGPAEIQKIFKNKGDVVIAVNDCQIQGRKSPAVINLIRQYVSQKDRKNEESLAITFKMMDASLMTSQPTNADSVYIAESQSFKLSKLKTQLAQASLTTPPIELTGLKDGFQNILREMEQYAKEREFDHTNKNELQKKTFGVFHF</sequence>
<gene>
    <name evidence="2" type="ORF">AGLA0713_LOCUS826</name>
</gene>
<proteinExistence type="predicted"/>
<protein>
    <recommendedName>
        <fullName evidence="3">PDZ domain-containing protein</fullName>
    </recommendedName>
</protein>
<evidence type="ECO:0000313" key="2">
    <source>
        <dbReference type="EMBL" id="CAD8595998.1"/>
    </source>
</evidence>
<name>A0A7S0KXN1_9STRA</name>
<dbReference type="EMBL" id="HBEX01001242">
    <property type="protein sequence ID" value="CAD8595998.1"/>
    <property type="molecule type" value="Transcribed_RNA"/>
</dbReference>